<evidence type="ECO:0000256" key="6">
    <source>
        <dbReference type="ARBA" id="ARBA00022989"/>
    </source>
</evidence>
<feature type="transmembrane region" description="Helical" evidence="9">
    <location>
        <begin position="69"/>
        <end position="89"/>
    </location>
</feature>
<feature type="transmembrane region" description="Helical" evidence="9">
    <location>
        <begin position="110"/>
        <end position="128"/>
    </location>
</feature>
<feature type="transmembrane region" description="Helical" evidence="9">
    <location>
        <begin position="140"/>
        <end position="164"/>
    </location>
</feature>
<name>K0NIE1_DESTT</name>
<dbReference type="OrthoDB" id="9814020at2"/>
<dbReference type="STRING" id="651182.TOL2_C25560"/>
<evidence type="ECO:0000256" key="3">
    <source>
        <dbReference type="ARBA" id="ARBA00022475"/>
    </source>
</evidence>
<evidence type="ECO:0000256" key="9">
    <source>
        <dbReference type="SAM" id="Phobius"/>
    </source>
</evidence>
<comment type="similarity">
    <text evidence="8">Belongs to the TsuA/YedE (TC 9.B.102) family.</text>
</comment>
<keyword evidence="2" id="KW-0813">Transport</keyword>
<gene>
    <name evidence="10" type="ordered locus">TOL2_C25560</name>
</gene>
<evidence type="ECO:0000256" key="1">
    <source>
        <dbReference type="ARBA" id="ARBA00004429"/>
    </source>
</evidence>
<dbReference type="Proteomes" id="UP000007347">
    <property type="component" value="Chromosome"/>
</dbReference>
<dbReference type="AlphaFoldDB" id="K0NIE1"/>
<sequence>MKTPEKKPMNPYMAGACLGLVLLGSFLILGAGLGASSGIARIAAAVEALLLPVHTENSAYFGAWGKSPLNYYLVYMFAGTIIGGLISSAGSGRMAFQLEKGKLCPSWKRISFALAGGVLVGYAGRLAQGCTSGQALTGGAMLLTGSFIFLICLFASGYAAAYFVRRQWDD</sequence>
<dbReference type="PANTHER" id="PTHR30574:SF1">
    <property type="entry name" value="SULPHUR TRANSPORT DOMAIN-CONTAINING PROTEIN"/>
    <property type="match status" value="1"/>
</dbReference>
<keyword evidence="7 9" id="KW-0472">Membrane</keyword>
<evidence type="ECO:0000256" key="7">
    <source>
        <dbReference type="ARBA" id="ARBA00023136"/>
    </source>
</evidence>
<organism evidence="10 11">
    <name type="scientific">Desulfobacula toluolica (strain DSM 7467 / Tol2)</name>
    <dbReference type="NCBI Taxonomy" id="651182"/>
    <lineage>
        <taxon>Bacteria</taxon>
        <taxon>Pseudomonadati</taxon>
        <taxon>Thermodesulfobacteriota</taxon>
        <taxon>Desulfobacteria</taxon>
        <taxon>Desulfobacterales</taxon>
        <taxon>Desulfobacteraceae</taxon>
        <taxon>Desulfobacula</taxon>
    </lineage>
</organism>
<evidence type="ECO:0000256" key="8">
    <source>
        <dbReference type="ARBA" id="ARBA00035655"/>
    </source>
</evidence>
<evidence type="ECO:0000313" key="10">
    <source>
        <dbReference type="EMBL" id="CCK80715.1"/>
    </source>
</evidence>
<dbReference type="GO" id="GO:0005886">
    <property type="term" value="C:plasma membrane"/>
    <property type="evidence" value="ECO:0007669"/>
    <property type="project" value="UniProtKB-SubCell"/>
</dbReference>
<evidence type="ECO:0000256" key="4">
    <source>
        <dbReference type="ARBA" id="ARBA00022519"/>
    </source>
</evidence>
<dbReference type="InterPro" id="IPR007272">
    <property type="entry name" value="Sulf_transp_TsuA/YedE"/>
</dbReference>
<dbReference type="EMBL" id="FO203503">
    <property type="protein sequence ID" value="CCK80715.1"/>
    <property type="molecule type" value="Genomic_DNA"/>
</dbReference>
<dbReference type="HOGENOM" id="CLU_041737_1_2_7"/>
<keyword evidence="6 9" id="KW-1133">Transmembrane helix</keyword>
<dbReference type="Pfam" id="PF04143">
    <property type="entry name" value="Sulf_transp"/>
    <property type="match status" value="1"/>
</dbReference>
<accession>K0NIE1</accession>
<evidence type="ECO:0000256" key="5">
    <source>
        <dbReference type="ARBA" id="ARBA00022692"/>
    </source>
</evidence>
<keyword evidence="11" id="KW-1185">Reference proteome</keyword>
<protein>
    <submittedName>
        <fullName evidence="10">Conserved uncharacterized protein, DUF395</fullName>
    </submittedName>
</protein>
<keyword evidence="3" id="KW-1003">Cell membrane</keyword>
<keyword evidence="5 9" id="KW-0812">Transmembrane</keyword>
<dbReference type="PANTHER" id="PTHR30574">
    <property type="entry name" value="INNER MEMBRANE PROTEIN YEDE"/>
    <property type="match status" value="1"/>
</dbReference>
<evidence type="ECO:0000313" key="11">
    <source>
        <dbReference type="Proteomes" id="UP000007347"/>
    </source>
</evidence>
<evidence type="ECO:0000256" key="2">
    <source>
        <dbReference type="ARBA" id="ARBA00022448"/>
    </source>
</evidence>
<dbReference type="KEGG" id="dto:TOL2_C25560"/>
<dbReference type="RefSeq" id="WP_014958021.1">
    <property type="nucleotide sequence ID" value="NC_018645.1"/>
</dbReference>
<comment type="subcellular location">
    <subcellularLocation>
        <location evidence="1">Cell inner membrane</location>
        <topology evidence="1">Multi-pass membrane protein</topology>
    </subcellularLocation>
</comment>
<keyword evidence="4" id="KW-0997">Cell inner membrane</keyword>
<proteinExistence type="inferred from homology"/>
<reference evidence="10 11" key="1">
    <citation type="journal article" date="2013" name="Environ. Microbiol.">
        <title>Complete genome, catabolic sub-proteomes and key-metabolites of Desulfobacula toluolica Tol2, a marine, aromatic compound-degrading, sulfate-reducing bacterium.</title>
        <authorList>
            <person name="Wohlbrand L."/>
            <person name="Jacob J.H."/>
            <person name="Kube M."/>
            <person name="Mussmann M."/>
            <person name="Jarling R."/>
            <person name="Beck A."/>
            <person name="Amann R."/>
            <person name="Wilkes H."/>
            <person name="Reinhardt R."/>
            <person name="Rabus R."/>
        </authorList>
    </citation>
    <scope>NUCLEOTIDE SEQUENCE [LARGE SCALE GENOMIC DNA]</scope>
    <source>
        <strain evidence="11">DSM 7467 / Tol2</strain>
    </source>
</reference>